<comment type="caution">
    <text evidence="2">The sequence shown here is derived from an EMBL/GenBank/DDBJ whole genome shotgun (WGS) entry which is preliminary data.</text>
</comment>
<feature type="compositionally biased region" description="Low complexity" evidence="1">
    <location>
        <begin position="286"/>
        <end position="318"/>
    </location>
</feature>
<dbReference type="EMBL" id="LSBH01000004">
    <property type="protein sequence ID" value="OAQ80251.1"/>
    <property type="molecule type" value="Genomic_DNA"/>
</dbReference>
<feature type="region of interest" description="Disordered" evidence="1">
    <location>
        <begin position="277"/>
        <end position="342"/>
    </location>
</feature>
<name>A0A179GSJ1_PURLI</name>
<feature type="region of interest" description="Disordered" evidence="1">
    <location>
        <begin position="194"/>
        <end position="225"/>
    </location>
</feature>
<feature type="compositionally biased region" description="Polar residues" evidence="1">
    <location>
        <begin position="323"/>
        <end position="332"/>
    </location>
</feature>
<dbReference type="Proteomes" id="UP000078240">
    <property type="component" value="Unassembled WGS sequence"/>
</dbReference>
<reference evidence="2 3" key="1">
    <citation type="submission" date="2016-01" db="EMBL/GenBank/DDBJ databases">
        <title>Biosynthesis of antibiotic leucinostatins and their inhibition on Phytophthora in bio-control Purpureocillium lilacinum.</title>
        <authorList>
            <person name="Wang G."/>
            <person name="Liu Z."/>
            <person name="Lin R."/>
            <person name="Li E."/>
            <person name="Mao Z."/>
            <person name="Ling J."/>
            <person name="Yin W."/>
            <person name="Xie B."/>
        </authorList>
    </citation>
    <scope>NUCLEOTIDE SEQUENCE [LARGE SCALE GENOMIC DNA]</scope>
    <source>
        <strain evidence="2">PLBJ-1</strain>
    </source>
</reference>
<sequence length="342" mass="34215">MKSAIATIGMLAAAASAYSHHPRHLHFPRANNTAEQTTLTVIATQIHTVTSCAPTVTNCPAHSTGIASLPESQRTTFVVTDTVTLATTVCPVTEASSVSASIISQATSSGALPIPTSQATIRTSEIHPSVPLSTGVPGATTSKAEATSLPPGLTTTTTDVVTSKTLTMTLGTGTDASVVTTTIQSTVQKTITVPCSPTTDSGNKPTGPAGTGKDDTTTTTTATSKITRTITISKTTPTNTAGVPGNGGNGDCSCPAAQTVTVTAPASTVYVTIGGGNDATQTGSQPAVTEKTAEPTAETTSTPCPESTTTSQVTVTVVPFPTGNGTHTSGTAGPSGFARLRR</sequence>
<proteinExistence type="predicted"/>
<feature type="compositionally biased region" description="Polar residues" evidence="1">
    <location>
        <begin position="195"/>
        <end position="204"/>
    </location>
</feature>
<accession>A0A179GSJ1</accession>
<evidence type="ECO:0000313" key="2">
    <source>
        <dbReference type="EMBL" id="OAQ80251.1"/>
    </source>
</evidence>
<protein>
    <submittedName>
        <fullName evidence="2">Uncharacterized protein</fullName>
    </submittedName>
</protein>
<feature type="region of interest" description="Disordered" evidence="1">
    <location>
        <begin position="128"/>
        <end position="155"/>
    </location>
</feature>
<evidence type="ECO:0000256" key="1">
    <source>
        <dbReference type="SAM" id="MobiDB-lite"/>
    </source>
</evidence>
<evidence type="ECO:0000313" key="3">
    <source>
        <dbReference type="Proteomes" id="UP000078240"/>
    </source>
</evidence>
<organism evidence="2 3">
    <name type="scientific">Purpureocillium lilacinum</name>
    <name type="common">Paecilomyces lilacinus</name>
    <dbReference type="NCBI Taxonomy" id="33203"/>
    <lineage>
        <taxon>Eukaryota</taxon>
        <taxon>Fungi</taxon>
        <taxon>Dikarya</taxon>
        <taxon>Ascomycota</taxon>
        <taxon>Pezizomycotina</taxon>
        <taxon>Sordariomycetes</taxon>
        <taxon>Hypocreomycetidae</taxon>
        <taxon>Hypocreales</taxon>
        <taxon>Ophiocordycipitaceae</taxon>
        <taxon>Purpureocillium</taxon>
    </lineage>
</organism>
<dbReference type="AlphaFoldDB" id="A0A179GSJ1"/>
<gene>
    <name evidence="2" type="ORF">VFPBJ_05836</name>
</gene>